<keyword evidence="1" id="KW-0812">Transmembrane</keyword>
<dbReference type="Proteomes" id="UP001595833">
    <property type="component" value="Unassembled WGS sequence"/>
</dbReference>
<sequence length="82" mass="8469">MPHSHRALWLALILVLALIVAAIAGVLGWLGGQNPPTALLTAGVAFGGTATLATLLLHSLQDRQPPLPHEAAQAGGRVEPLR</sequence>
<evidence type="ECO:0000256" key="1">
    <source>
        <dbReference type="SAM" id="Phobius"/>
    </source>
</evidence>
<gene>
    <name evidence="2" type="ORF">ACFPFM_39000</name>
</gene>
<evidence type="ECO:0000313" key="3">
    <source>
        <dbReference type="Proteomes" id="UP001595833"/>
    </source>
</evidence>
<comment type="caution">
    <text evidence="2">The sequence shown here is derived from an EMBL/GenBank/DDBJ whole genome shotgun (WGS) entry which is preliminary data.</text>
</comment>
<keyword evidence="1" id="KW-1133">Transmembrane helix</keyword>
<protein>
    <submittedName>
        <fullName evidence="2">Uncharacterized protein</fullName>
    </submittedName>
</protein>
<reference evidence="3" key="1">
    <citation type="journal article" date="2019" name="Int. J. Syst. Evol. Microbiol.">
        <title>The Global Catalogue of Microorganisms (GCM) 10K type strain sequencing project: providing services to taxonomists for standard genome sequencing and annotation.</title>
        <authorList>
            <consortium name="The Broad Institute Genomics Platform"/>
            <consortium name="The Broad Institute Genome Sequencing Center for Infectious Disease"/>
            <person name="Wu L."/>
            <person name="Ma J."/>
        </authorList>
    </citation>
    <scope>NUCLEOTIDE SEQUENCE [LARGE SCALE GENOMIC DNA]</scope>
    <source>
        <strain evidence="3">KCTC 12848</strain>
    </source>
</reference>
<organism evidence="2 3">
    <name type="scientific">Saccharothrix xinjiangensis</name>
    <dbReference type="NCBI Taxonomy" id="204798"/>
    <lineage>
        <taxon>Bacteria</taxon>
        <taxon>Bacillati</taxon>
        <taxon>Actinomycetota</taxon>
        <taxon>Actinomycetes</taxon>
        <taxon>Pseudonocardiales</taxon>
        <taxon>Pseudonocardiaceae</taxon>
        <taxon>Saccharothrix</taxon>
    </lineage>
</organism>
<keyword evidence="1" id="KW-0472">Membrane</keyword>
<keyword evidence="3" id="KW-1185">Reference proteome</keyword>
<dbReference type="RefSeq" id="WP_344043724.1">
    <property type="nucleotide sequence ID" value="NZ_BAAAKE010000050.1"/>
</dbReference>
<dbReference type="EMBL" id="JBHSJB010000044">
    <property type="protein sequence ID" value="MFC5059740.1"/>
    <property type="molecule type" value="Genomic_DNA"/>
</dbReference>
<proteinExistence type="predicted"/>
<feature type="transmembrane region" description="Helical" evidence="1">
    <location>
        <begin position="7"/>
        <end position="31"/>
    </location>
</feature>
<accession>A0ABV9YDV2</accession>
<evidence type="ECO:0000313" key="2">
    <source>
        <dbReference type="EMBL" id="MFC5059740.1"/>
    </source>
</evidence>
<feature type="transmembrane region" description="Helical" evidence="1">
    <location>
        <begin position="37"/>
        <end position="57"/>
    </location>
</feature>
<name>A0ABV9YDV2_9PSEU</name>